<evidence type="ECO:0000313" key="1">
    <source>
        <dbReference type="EMBL" id="MBW0510575.1"/>
    </source>
</evidence>
<organism evidence="1 2">
    <name type="scientific">Austropuccinia psidii MF-1</name>
    <dbReference type="NCBI Taxonomy" id="1389203"/>
    <lineage>
        <taxon>Eukaryota</taxon>
        <taxon>Fungi</taxon>
        <taxon>Dikarya</taxon>
        <taxon>Basidiomycota</taxon>
        <taxon>Pucciniomycotina</taxon>
        <taxon>Pucciniomycetes</taxon>
        <taxon>Pucciniales</taxon>
        <taxon>Sphaerophragmiaceae</taxon>
        <taxon>Austropuccinia</taxon>
    </lineage>
</organism>
<protein>
    <submittedName>
        <fullName evidence="1">Uncharacterized protein</fullName>
    </submittedName>
</protein>
<accession>A0A9Q3E0S2</accession>
<dbReference type="AlphaFoldDB" id="A0A9Q3E0S2"/>
<keyword evidence="2" id="KW-1185">Reference proteome</keyword>
<gene>
    <name evidence="1" type="ORF">O181_050290</name>
</gene>
<dbReference type="EMBL" id="AVOT02021643">
    <property type="protein sequence ID" value="MBW0510575.1"/>
    <property type="molecule type" value="Genomic_DNA"/>
</dbReference>
<evidence type="ECO:0000313" key="2">
    <source>
        <dbReference type="Proteomes" id="UP000765509"/>
    </source>
</evidence>
<sequence>MSIRSNAFTLGTWQFSLQRDYSLPLFNSDHSQQQVKSRSINGMNYHNSYFAKEDSPTQLQQMGHYWRDLFLRLGGANAARRMNNLVCMEVLGKLKMQKMNGGTEVPILAWWVAF</sequence>
<comment type="caution">
    <text evidence="1">The sequence shown here is derived from an EMBL/GenBank/DDBJ whole genome shotgun (WGS) entry which is preliminary data.</text>
</comment>
<name>A0A9Q3E0S2_9BASI</name>
<dbReference type="Proteomes" id="UP000765509">
    <property type="component" value="Unassembled WGS sequence"/>
</dbReference>
<reference evidence="1" key="1">
    <citation type="submission" date="2021-03" db="EMBL/GenBank/DDBJ databases">
        <title>Draft genome sequence of rust myrtle Austropuccinia psidii MF-1, a brazilian biotype.</title>
        <authorList>
            <person name="Quecine M.C."/>
            <person name="Pachon D.M.R."/>
            <person name="Bonatelli M.L."/>
            <person name="Correr F.H."/>
            <person name="Franceschini L.M."/>
            <person name="Leite T.F."/>
            <person name="Margarido G.R.A."/>
            <person name="Almeida C.A."/>
            <person name="Ferrarezi J.A."/>
            <person name="Labate C.A."/>
        </authorList>
    </citation>
    <scope>NUCLEOTIDE SEQUENCE</scope>
    <source>
        <strain evidence="1">MF-1</strain>
    </source>
</reference>
<proteinExistence type="predicted"/>